<dbReference type="OrthoDB" id="10017160at2759"/>
<name>A0A8X6YR21_9ARAC</name>
<keyword evidence="2" id="KW-1185">Reference proteome</keyword>
<gene>
    <name evidence="1" type="primary">SETMAR_1</name>
    <name evidence="1" type="ORF">TNIN_12631</name>
</gene>
<reference evidence="1" key="1">
    <citation type="submission" date="2020-08" db="EMBL/GenBank/DDBJ databases">
        <title>Multicomponent nature underlies the extraordinary mechanical properties of spider dragline silk.</title>
        <authorList>
            <person name="Kono N."/>
            <person name="Nakamura H."/>
            <person name="Mori M."/>
            <person name="Yoshida Y."/>
            <person name="Ohtoshi R."/>
            <person name="Malay A.D."/>
            <person name="Moran D.A.P."/>
            <person name="Tomita M."/>
            <person name="Numata K."/>
            <person name="Arakawa K."/>
        </authorList>
    </citation>
    <scope>NUCLEOTIDE SEQUENCE</scope>
</reference>
<accession>A0A8X6YR21</accession>
<dbReference type="AlphaFoldDB" id="A0A8X6YR21"/>
<proteinExistence type="predicted"/>
<dbReference type="EMBL" id="BMAV01021425">
    <property type="protein sequence ID" value="GFY75481.1"/>
    <property type="molecule type" value="Genomic_DNA"/>
</dbReference>
<evidence type="ECO:0000313" key="1">
    <source>
        <dbReference type="EMBL" id="GFY75481.1"/>
    </source>
</evidence>
<comment type="caution">
    <text evidence="1">The sequence shown here is derived from an EMBL/GenBank/DDBJ whole genome shotgun (WGS) entry which is preliminary data.</text>
</comment>
<organism evidence="1 2">
    <name type="scientific">Trichonephila inaurata madagascariensis</name>
    <dbReference type="NCBI Taxonomy" id="2747483"/>
    <lineage>
        <taxon>Eukaryota</taxon>
        <taxon>Metazoa</taxon>
        <taxon>Ecdysozoa</taxon>
        <taxon>Arthropoda</taxon>
        <taxon>Chelicerata</taxon>
        <taxon>Arachnida</taxon>
        <taxon>Araneae</taxon>
        <taxon>Araneomorphae</taxon>
        <taxon>Entelegynae</taxon>
        <taxon>Araneoidea</taxon>
        <taxon>Nephilidae</taxon>
        <taxon>Trichonephila</taxon>
        <taxon>Trichonephila inaurata</taxon>
    </lineage>
</organism>
<protein>
    <submittedName>
        <fullName evidence="1">Histone-lysine N-methyltransferase SETMAR</fullName>
    </submittedName>
</protein>
<sequence>MDVDLGWTLLELERAGGIEERTVHRILRNELHLHKIAARRVAHALTEVQRCLLYAICSDLFARWQQDGDQSLSHIIAIDEFWASAYKPELKRQSAE</sequence>
<evidence type="ECO:0000313" key="2">
    <source>
        <dbReference type="Proteomes" id="UP000886998"/>
    </source>
</evidence>
<dbReference type="Proteomes" id="UP000886998">
    <property type="component" value="Unassembled WGS sequence"/>
</dbReference>